<dbReference type="AlphaFoldDB" id="A0A9P4IGF7"/>
<sequence>MKYSLLCCTLLALFSKSNCWSLTLYPPGSECISGGITITGSDTTPCTAITDTAATAFEFFPDNQEAFVTLCTPPASAGCSDEDACEVFGDTVCLVGGPWSSYQVVVAD</sequence>
<feature type="signal peptide" evidence="1">
    <location>
        <begin position="1"/>
        <end position="19"/>
    </location>
</feature>
<organism evidence="2 3">
    <name type="scientific">Rhizodiscina lignyota</name>
    <dbReference type="NCBI Taxonomy" id="1504668"/>
    <lineage>
        <taxon>Eukaryota</taxon>
        <taxon>Fungi</taxon>
        <taxon>Dikarya</taxon>
        <taxon>Ascomycota</taxon>
        <taxon>Pezizomycotina</taxon>
        <taxon>Dothideomycetes</taxon>
        <taxon>Pleosporomycetidae</taxon>
        <taxon>Aulographales</taxon>
        <taxon>Rhizodiscinaceae</taxon>
        <taxon>Rhizodiscina</taxon>
    </lineage>
</organism>
<keyword evidence="3" id="KW-1185">Reference proteome</keyword>
<evidence type="ECO:0000313" key="3">
    <source>
        <dbReference type="Proteomes" id="UP000799772"/>
    </source>
</evidence>
<gene>
    <name evidence="2" type="ORF">NA57DRAFT_56789</name>
</gene>
<dbReference type="Proteomes" id="UP000799772">
    <property type="component" value="Unassembled WGS sequence"/>
</dbReference>
<comment type="caution">
    <text evidence="2">The sequence shown here is derived from an EMBL/GenBank/DDBJ whole genome shotgun (WGS) entry which is preliminary data.</text>
</comment>
<reference evidence="2" key="1">
    <citation type="journal article" date="2020" name="Stud. Mycol.">
        <title>101 Dothideomycetes genomes: a test case for predicting lifestyles and emergence of pathogens.</title>
        <authorList>
            <person name="Haridas S."/>
            <person name="Albert R."/>
            <person name="Binder M."/>
            <person name="Bloem J."/>
            <person name="Labutti K."/>
            <person name="Salamov A."/>
            <person name="Andreopoulos B."/>
            <person name="Baker S."/>
            <person name="Barry K."/>
            <person name="Bills G."/>
            <person name="Bluhm B."/>
            <person name="Cannon C."/>
            <person name="Castanera R."/>
            <person name="Culley D."/>
            <person name="Daum C."/>
            <person name="Ezra D."/>
            <person name="Gonzalez J."/>
            <person name="Henrissat B."/>
            <person name="Kuo A."/>
            <person name="Liang C."/>
            <person name="Lipzen A."/>
            <person name="Lutzoni F."/>
            <person name="Magnuson J."/>
            <person name="Mondo S."/>
            <person name="Nolan M."/>
            <person name="Ohm R."/>
            <person name="Pangilinan J."/>
            <person name="Park H.-J."/>
            <person name="Ramirez L."/>
            <person name="Alfaro M."/>
            <person name="Sun H."/>
            <person name="Tritt A."/>
            <person name="Yoshinaga Y."/>
            <person name="Zwiers L.-H."/>
            <person name="Turgeon B."/>
            <person name="Goodwin S."/>
            <person name="Spatafora J."/>
            <person name="Crous P."/>
            <person name="Grigoriev I."/>
        </authorList>
    </citation>
    <scope>NUCLEOTIDE SEQUENCE</scope>
    <source>
        <strain evidence="2">CBS 133067</strain>
    </source>
</reference>
<protein>
    <submittedName>
        <fullName evidence="2">Uncharacterized protein</fullName>
    </submittedName>
</protein>
<feature type="chain" id="PRO_5040257609" evidence="1">
    <location>
        <begin position="20"/>
        <end position="108"/>
    </location>
</feature>
<keyword evidence="1" id="KW-0732">Signal</keyword>
<evidence type="ECO:0000313" key="2">
    <source>
        <dbReference type="EMBL" id="KAF2099172.1"/>
    </source>
</evidence>
<proteinExistence type="predicted"/>
<evidence type="ECO:0000256" key="1">
    <source>
        <dbReference type="SAM" id="SignalP"/>
    </source>
</evidence>
<name>A0A9P4IGF7_9PEZI</name>
<accession>A0A9P4IGF7</accession>
<dbReference type="EMBL" id="ML978126">
    <property type="protein sequence ID" value="KAF2099172.1"/>
    <property type="molecule type" value="Genomic_DNA"/>
</dbReference>